<dbReference type="PROSITE" id="PS50977">
    <property type="entry name" value="HTH_TETR_2"/>
    <property type="match status" value="1"/>
</dbReference>
<evidence type="ECO:0000313" key="4">
    <source>
        <dbReference type="EMBL" id="MEE2565882.1"/>
    </source>
</evidence>
<evidence type="ECO:0000259" key="3">
    <source>
        <dbReference type="PROSITE" id="PS50977"/>
    </source>
</evidence>
<reference evidence="4 5" key="1">
    <citation type="submission" date="2024-01" db="EMBL/GenBank/DDBJ databases">
        <title>Hyphobacterium bacterium isolated from marine sediment.</title>
        <authorList>
            <person name="Zhao S."/>
        </authorList>
    </citation>
    <scope>NUCLEOTIDE SEQUENCE [LARGE SCALE GENOMIC DNA]</scope>
    <source>
        <strain evidence="4 5">Y60-23</strain>
    </source>
</reference>
<dbReference type="RefSeq" id="WP_330195413.1">
    <property type="nucleotide sequence ID" value="NZ_JAZDRO010000001.1"/>
</dbReference>
<dbReference type="InterPro" id="IPR050109">
    <property type="entry name" value="HTH-type_TetR-like_transc_reg"/>
</dbReference>
<evidence type="ECO:0000313" key="5">
    <source>
        <dbReference type="Proteomes" id="UP001310692"/>
    </source>
</evidence>
<dbReference type="Gene3D" id="1.10.357.10">
    <property type="entry name" value="Tetracycline Repressor, domain 2"/>
    <property type="match status" value="1"/>
</dbReference>
<dbReference type="PANTHER" id="PTHR30055:SF223">
    <property type="entry name" value="HTH-TYPE TRANSCRIPTIONAL REGULATOR UIDR"/>
    <property type="match status" value="1"/>
</dbReference>
<dbReference type="SUPFAM" id="SSF46689">
    <property type="entry name" value="Homeodomain-like"/>
    <property type="match status" value="1"/>
</dbReference>
<dbReference type="InterPro" id="IPR036271">
    <property type="entry name" value="Tet_transcr_reg_TetR-rel_C_sf"/>
</dbReference>
<name>A0ABU7LWF4_9PROT</name>
<organism evidence="4 5">
    <name type="scientific">Hyphobacterium marinum</name>
    <dbReference type="NCBI Taxonomy" id="3116574"/>
    <lineage>
        <taxon>Bacteria</taxon>
        <taxon>Pseudomonadati</taxon>
        <taxon>Pseudomonadota</taxon>
        <taxon>Alphaproteobacteria</taxon>
        <taxon>Maricaulales</taxon>
        <taxon>Maricaulaceae</taxon>
        <taxon>Hyphobacterium</taxon>
    </lineage>
</organism>
<keyword evidence="1 2" id="KW-0238">DNA-binding</keyword>
<feature type="DNA-binding region" description="H-T-H motif" evidence="2">
    <location>
        <begin position="35"/>
        <end position="54"/>
    </location>
</feature>
<dbReference type="SUPFAM" id="SSF48498">
    <property type="entry name" value="Tetracyclin repressor-like, C-terminal domain"/>
    <property type="match status" value="1"/>
</dbReference>
<evidence type="ECO:0000256" key="1">
    <source>
        <dbReference type="ARBA" id="ARBA00023125"/>
    </source>
</evidence>
<evidence type="ECO:0000256" key="2">
    <source>
        <dbReference type="PROSITE-ProRule" id="PRU00335"/>
    </source>
</evidence>
<dbReference type="Pfam" id="PF00440">
    <property type="entry name" value="TetR_N"/>
    <property type="match status" value="1"/>
</dbReference>
<dbReference type="InterPro" id="IPR009057">
    <property type="entry name" value="Homeodomain-like_sf"/>
</dbReference>
<dbReference type="PRINTS" id="PR00455">
    <property type="entry name" value="HTHTETR"/>
</dbReference>
<accession>A0ABU7LWF4</accession>
<dbReference type="InterPro" id="IPR039536">
    <property type="entry name" value="TetR_C_Proteobacteria"/>
</dbReference>
<feature type="domain" description="HTH tetR-type" evidence="3">
    <location>
        <begin position="12"/>
        <end position="72"/>
    </location>
</feature>
<protein>
    <submittedName>
        <fullName evidence="4">TetR/AcrR family transcriptional regulator</fullName>
    </submittedName>
</protein>
<dbReference type="EMBL" id="JAZDRO010000001">
    <property type="protein sequence ID" value="MEE2565882.1"/>
    <property type="molecule type" value="Genomic_DNA"/>
</dbReference>
<dbReference type="InterPro" id="IPR001647">
    <property type="entry name" value="HTH_TetR"/>
</dbReference>
<gene>
    <name evidence="4" type="ORF">V0U35_04255</name>
</gene>
<proteinExistence type="predicted"/>
<dbReference type="PANTHER" id="PTHR30055">
    <property type="entry name" value="HTH-TYPE TRANSCRIPTIONAL REGULATOR RUTR"/>
    <property type="match status" value="1"/>
</dbReference>
<dbReference type="Pfam" id="PF14246">
    <property type="entry name" value="TetR_C_7"/>
    <property type="match status" value="1"/>
</dbReference>
<comment type="caution">
    <text evidence="4">The sequence shown here is derived from an EMBL/GenBank/DDBJ whole genome shotgun (WGS) entry which is preliminary data.</text>
</comment>
<keyword evidence="5" id="KW-1185">Reference proteome</keyword>
<sequence length="213" mass="22647">MSRTPAKRRRPEARPEEILDAALAVFTENGFAAARVEDIAARAGLSKGAIYLYFSSKDAMLNALVERSAGALASASERLVASGGAADPEAAYRAVLTMILTTMTDQNVSAAPRLVLAEAQRFPELAAHYRAHVIDTGRRTMRALLEAGVAKGVFRPVEAEAAMRAFAGPVIAHMLLTTVFQAEDDPDTDPADMAGAIADIVLNGLKPREGQEI</sequence>
<dbReference type="Proteomes" id="UP001310692">
    <property type="component" value="Unassembled WGS sequence"/>
</dbReference>